<dbReference type="Gene3D" id="3.10.129.10">
    <property type="entry name" value="Hotdog Thioesterase"/>
    <property type="match status" value="1"/>
</dbReference>
<protein>
    <submittedName>
        <fullName evidence="6">Thioesterase superfamily protein</fullName>
    </submittedName>
</protein>
<dbReference type="InterPro" id="IPR040170">
    <property type="entry name" value="Cytosol_ACT"/>
</dbReference>
<reference evidence="6" key="1">
    <citation type="journal article" date="2011" name="ISME J.">
        <title>The endosymbionts of the deep-sea tubeworms Riftia pachyptila and Tevnia jerichonana share an identical physiology as revealed by proteogenomic analyses.</title>
        <authorList>
            <person name="Gardebrecht A."/>
            <person name="Markert S."/>
            <person name="Felbeck H."/>
            <person name="Thuermer A."/>
            <person name="Albrecht D."/>
            <person name="Wollherr A."/>
            <person name="Kabisch J."/>
            <person name="Lehmann R."/>
            <person name="Daniel R."/>
            <person name="Liesegang H."/>
            <person name="Hecker M."/>
            <person name="Sievert S.M."/>
            <person name="Schweder T."/>
        </authorList>
    </citation>
    <scope>NUCLEOTIDE SEQUENCE [LARGE SCALE GENOMIC DNA]</scope>
</reference>
<keyword evidence="2 3" id="KW-0378">Hydrolase</keyword>
<dbReference type="SUPFAM" id="SSF54637">
    <property type="entry name" value="Thioesterase/thiol ester dehydrase-isomerase"/>
    <property type="match status" value="1"/>
</dbReference>
<dbReference type="PROSITE" id="PS51770">
    <property type="entry name" value="HOTDOG_ACOT"/>
    <property type="match status" value="1"/>
</dbReference>
<evidence type="ECO:0000256" key="3">
    <source>
        <dbReference type="PROSITE-ProRule" id="PRU01106"/>
    </source>
</evidence>
<evidence type="ECO:0000313" key="7">
    <source>
        <dbReference type="Proteomes" id="UP000004491"/>
    </source>
</evidence>
<comment type="caution">
    <text evidence="6">The sequence shown here is derived from an EMBL/GenBank/DDBJ whole genome shotgun (WGS) entry which is preliminary data.</text>
</comment>
<dbReference type="SUPFAM" id="SSF54427">
    <property type="entry name" value="NTF2-like"/>
    <property type="match status" value="1"/>
</dbReference>
<dbReference type="CDD" id="cd03442">
    <property type="entry name" value="BFIT_BACH"/>
    <property type="match status" value="1"/>
</dbReference>
<evidence type="ECO:0000313" key="6">
    <source>
        <dbReference type="EMBL" id="EGV52658.1"/>
    </source>
</evidence>
<dbReference type="InterPro" id="IPR029069">
    <property type="entry name" value="HotDog_dom_sf"/>
</dbReference>
<feature type="domain" description="HotDog ACOT-type" evidence="5">
    <location>
        <begin position="140"/>
        <end position="253"/>
    </location>
</feature>
<dbReference type="GO" id="GO:0005829">
    <property type="term" value="C:cytosol"/>
    <property type="evidence" value="ECO:0007669"/>
    <property type="project" value="TreeGrafter"/>
</dbReference>
<dbReference type="InterPro" id="IPR006683">
    <property type="entry name" value="Thioestr_dom"/>
</dbReference>
<accession>G2D9J6</accession>
<dbReference type="GO" id="GO:0052816">
    <property type="term" value="F:long-chain fatty acyl-CoA hydrolase activity"/>
    <property type="evidence" value="ECO:0007669"/>
    <property type="project" value="TreeGrafter"/>
</dbReference>
<comment type="similarity">
    <text evidence="1">Belongs to the acyl coenzyme A hydrolase family.</text>
</comment>
<evidence type="ECO:0000256" key="4">
    <source>
        <dbReference type="SAM" id="MobiDB-lite"/>
    </source>
</evidence>
<evidence type="ECO:0000259" key="5">
    <source>
        <dbReference type="PROSITE" id="PS51770"/>
    </source>
</evidence>
<dbReference type="RefSeq" id="WP_005958682.1">
    <property type="nucleotide sequence ID" value="NZ_AFOC01000004.1"/>
</dbReference>
<gene>
    <name evidence="6" type="ORF">Rifp1Sym_ad00050</name>
</gene>
<dbReference type="Proteomes" id="UP000004491">
    <property type="component" value="Unassembled WGS sequence"/>
</dbReference>
<feature type="region of interest" description="Disordered" evidence="4">
    <location>
        <begin position="79"/>
        <end position="141"/>
    </location>
</feature>
<dbReference type="PANTHER" id="PTHR11049:SF24">
    <property type="entry name" value="CYTOSOLIC ACYL COENZYME A THIOESTER HYDROLASE"/>
    <property type="match status" value="1"/>
</dbReference>
<organism evidence="6 7">
    <name type="scientific">endosymbiont of Riftia pachyptila</name>
    <name type="common">vent Ph05</name>
    <dbReference type="NCBI Taxonomy" id="1048808"/>
    <lineage>
        <taxon>Bacteria</taxon>
        <taxon>Pseudomonadati</taxon>
        <taxon>Pseudomonadota</taxon>
        <taxon>Gammaproteobacteria</taxon>
        <taxon>sulfur-oxidizing symbionts</taxon>
    </lineage>
</organism>
<dbReference type="AlphaFoldDB" id="G2D9J6"/>
<dbReference type="Pfam" id="PF03061">
    <property type="entry name" value="4HBT"/>
    <property type="match status" value="1"/>
</dbReference>
<proteinExistence type="inferred from homology"/>
<sequence length="262" mass="29043">MTAPFDTPQDAEDAYYDAIDEGDLEAMMAVWEASEEILCLLPMMPAQRGPSAIHQAWQAIIGDGMKLDIEVKHLSWIEKRRSGDPPHRRTGRGARPAAKTVGLRHQYLPQGRGRLAHPGASELTRPATAGDDAAGHSLNRPGPVENHKLVLPEHLNHYGYLFGGNLLKWVDEYAWIAATLDHPGCKFVTIGMDRVEFHKPICKGTILRFDTTEVERGTSSCRYRVEVFADDLDTGSEQPVFTTQVSFVCLDDGGRKTPIPTK</sequence>
<dbReference type="Gene3D" id="3.10.450.50">
    <property type="match status" value="1"/>
</dbReference>
<dbReference type="GO" id="GO:0006637">
    <property type="term" value="P:acyl-CoA metabolic process"/>
    <property type="evidence" value="ECO:0007669"/>
    <property type="project" value="TreeGrafter"/>
</dbReference>
<dbReference type="PANTHER" id="PTHR11049">
    <property type="entry name" value="ACYL COENZYME A THIOESTER HYDROLASE"/>
    <property type="match status" value="1"/>
</dbReference>
<dbReference type="EMBL" id="AFOC01000004">
    <property type="protein sequence ID" value="EGV52658.1"/>
    <property type="molecule type" value="Genomic_DNA"/>
</dbReference>
<dbReference type="InterPro" id="IPR032710">
    <property type="entry name" value="NTF2-like_dom_sf"/>
</dbReference>
<evidence type="ECO:0000256" key="1">
    <source>
        <dbReference type="ARBA" id="ARBA00010458"/>
    </source>
</evidence>
<evidence type="ECO:0000256" key="2">
    <source>
        <dbReference type="ARBA" id="ARBA00022801"/>
    </source>
</evidence>
<dbReference type="InterPro" id="IPR033120">
    <property type="entry name" value="HOTDOG_ACOT"/>
</dbReference>
<keyword evidence="7" id="KW-1185">Reference proteome</keyword>
<name>G2D9J6_9GAMM</name>
<dbReference type="GO" id="GO:0009062">
    <property type="term" value="P:fatty acid catabolic process"/>
    <property type="evidence" value="ECO:0007669"/>
    <property type="project" value="TreeGrafter"/>
</dbReference>